<dbReference type="EMBL" id="CP023994">
    <property type="protein sequence ID" value="AWR21251.1"/>
    <property type="molecule type" value="Genomic_DNA"/>
</dbReference>
<dbReference type="Proteomes" id="UP000246894">
    <property type="component" value="Chromosome"/>
</dbReference>
<proteinExistence type="predicted"/>
<accession>A0A2Z3RXJ8</accession>
<sequence length="50" mass="5469">MEAKGLTWIGLGTQKNRPERRLVWAANQLEAATIALIPTLFHALHEGASS</sequence>
<name>A0A2Z3RXJ8_9MICO</name>
<organism evidence="1 2">
    <name type="scientific">Aurantimicrobium photophilum</name>
    <dbReference type="NCBI Taxonomy" id="1987356"/>
    <lineage>
        <taxon>Bacteria</taxon>
        <taxon>Bacillati</taxon>
        <taxon>Actinomycetota</taxon>
        <taxon>Actinomycetes</taxon>
        <taxon>Micrococcales</taxon>
        <taxon>Microbacteriaceae</taxon>
        <taxon>Aurantimicrobium</taxon>
    </lineage>
</organism>
<dbReference type="KEGG" id="aum:AURMO_00640"/>
<protein>
    <submittedName>
        <fullName evidence="1">Uncharacterized protein</fullName>
    </submittedName>
</protein>
<keyword evidence="2" id="KW-1185">Reference proteome</keyword>
<dbReference type="AlphaFoldDB" id="A0A2Z3RXJ8"/>
<evidence type="ECO:0000313" key="1">
    <source>
        <dbReference type="EMBL" id="AWR21251.1"/>
    </source>
</evidence>
<gene>
    <name evidence="1" type="ORF">AURMO_00640</name>
</gene>
<reference evidence="1 2" key="1">
    <citation type="submission" date="2017-10" db="EMBL/GenBank/DDBJ databases">
        <title>Genome of an Actinobacterium that displays light-enhanced growth.</title>
        <authorList>
            <person name="Maresca J.A."/>
            <person name="Hempel P."/>
            <person name="Shevchenko O."/>
            <person name="Miller K.J."/>
            <person name="Hahn M.W."/>
        </authorList>
    </citation>
    <scope>NUCLEOTIDE SEQUENCE [LARGE SCALE GENOMIC DNA]</scope>
    <source>
        <strain evidence="1 2">MWH-Mo1</strain>
    </source>
</reference>
<evidence type="ECO:0000313" key="2">
    <source>
        <dbReference type="Proteomes" id="UP000246894"/>
    </source>
</evidence>